<dbReference type="GO" id="GO:0008168">
    <property type="term" value="F:methyltransferase activity"/>
    <property type="evidence" value="ECO:0007669"/>
    <property type="project" value="UniProtKB-KW"/>
</dbReference>
<evidence type="ECO:0000313" key="6">
    <source>
        <dbReference type="Proteomes" id="UP000502699"/>
    </source>
</evidence>
<evidence type="ECO:0000256" key="1">
    <source>
        <dbReference type="ARBA" id="ARBA00022603"/>
    </source>
</evidence>
<dbReference type="Proteomes" id="UP000502699">
    <property type="component" value="Chromosome"/>
</dbReference>
<dbReference type="SUPFAM" id="SSF53335">
    <property type="entry name" value="S-adenosyl-L-methionine-dependent methyltransferases"/>
    <property type="match status" value="1"/>
</dbReference>
<dbReference type="EMBL" id="CP048029">
    <property type="protein sequence ID" value="QIK36954.1"/>
    <property type="molecule type" value="Genomic_DNA"/>
</dbReference>
<organism evidence="5 6">
    <name type="scientific">Caldichromatium japonicum</name>
    <dbReference type="NCBI Taxonomy" id="2699430"/>
    <lineage>
        <taxon>Bacteria</taxon>
        <taxon>Pseudomonadati</taxon>
        <taxon>Pseudomonadota</taxon>
        <taxon>Gammaproteobacteria</taxon>
        <taxon>Chromatiales</taxon>
        <taxon>Chromatiaceae</taxon>
        <taxon>Caldichromatium</taxon>
    </lineage>
</organism>
<dbReference type="KEGG" id="cjap:GWK36_01880"/>
<dbReference type="InterPro" id="IPR041698">
    <property type="entry name" value="Methyltransf_25"/>
</dbReference>
<evidence type="ECO:0000313" key="5">
    <source>
        <dbReference type="EMBL" id="QIK36954.1"/>
    </source>
</evidence>
<dbReference type="PANTHER" id="PTHR43464:SF19">
    <property type="entry name" value="UBIQUINONE BIOSYNTHESIS O-METHYLTRANSFERASE, MITOCHONDRIAL"/>
    <property type="match status" value="1"/>
</dbReference>
<dbReference type="Gene3D" id="2.20.130.10">
    <property type="entry name" value="CAC2371-like domains"/>
    <property type="match status" value="1"/>
</dbReference>
<keyword evidence="1 5" id="KW-0489">Methyltransferase</keyword>
<evidence type="ECO:0000256" key="3">
    <source>
        <dbReference type="ARBA" id="ARBA00022691"/>
    </source>
</evidence>
<dbReference type="RefSeq" id="WP_166269593.1">
    <property type="nucleotide sequence ID" value="NZ_CP048029.1"/>
</dbReference>
<sequence length="247" mass="27477">MKETVFDAYAAYYDLLYRDKDYAAEVDYVHALIKHYVPAGRDLLELGCGTGRHAEALARLGYRVTGVDRSDAMVAQARLRAPGLTFVQGDLCDFRTGRTFDVVLALFHVMSYQTTNADLIAAFKTAAAHLAPGGVFIFDCWYGPGVLSDPPTTRVKRLHGDGVEVTRIAEPVHYPDANRVDVHYEVIVESQAGIQRIREVHPMRYLFTPEVDLLLDAAGMRRLAAQRWLDGRALGADAWNACYIAGR</sequence>
<dbReference type="PANTHER" id="PTHR43464">
    <property type="entry name" value="METHYLTRANSFERASE"/>
    <property type="match status" value="1"/>
</dbReference>
<dbReference type="Gene3D" id="3.40.50.150">
    <property type="entry name" value="Vaccinia Virus protein VP39"/>
    <property type="match status" value="1"/>
</dbReference>
<feature type="domain" description="Methyltransferase" evidence="4">
    <location>
        <begin position="44"/>
        <end position="134"/>
    </location>
</feature>
<keyword evidence="2 5" id="KW-0808">Transferase</keyword>
<keyword evidence="6" id="KW-1185">Reference proteome</keyword>
<reference evidence="6" key="1">
    <citation type="submission" date="2020-01" db="EMBL/GenBank/DDBJ databases">
        <title>Caldichromatium gen. nov., sp. nov., a thermophilic purple sulfur bacterium member of the family Chromatiaceae isolated from Nakabusa hot spring, Japan.</title>
        <authorList>
            <person name="Saini M.K."/>
            <person name="Hanada S."/>
            <person name="Tank M."/>
        </authorList>
    </citation>
    <scope>NUCLEOTIDE SEQUENCE [LARGE SCALE GENOMIC DNA]</scope>
    <source>
        <strain evidence="6">No.7</strain>
    </source>
</reference>
<dbReference type="CDD" id="cd02440">
    <property type="entry name" value="AdoMet_MTases"/>
    <property type="match status" value="1"/>
</dbReference>
<dbReference type="GO" id="GO:0032259">
    <property type="term" value="P:methylation"/>
    <property type="evidence" value="ECO:0007669"/>
    <property type="project" value="UniProtKB-KW"/>
</dbReference>
<gene>
    <name evidence="5" type="ORF">GWK36_01880</name>
</gene>
<keyword evidence="3" id="KW-0949">S-adenosyl-L-methionine</keyword>
<dbReference type="Pfam" id="PF13649">
    <property type="entry name" value="Methyltransf_25"/>
    <property type="match status" value="1"/>
</dbReference>
<name>A0A6G7VAF0_9GAMM</name>
<dbReference type="InterPro" id="IPR029063">
    <property type="entry name" value="SAM-dependent_MTases_sf"/>
</dbReference>
<protein>
    <submittedName>
        <fullName evidence="5">Class I SAM-dependent methyltransferase</fullName>
    </submittedName>
</protein>
<accession>A0A6G7VAF0</accession>
<proteinExistence type="predicted"/>
<dbReference type="AlphaFoldDB" id="A0A6G7VAF0"/>
<evidence type="ECO:0000256" key="2">
    <source>
        <dbReference type="ARBA" id="ARBA00022679"/>
    </source>
</evidence>
<evidence type="ECO:0000259" key="4">
    <source>
        <dbReference type="Pfam" id="PF13649"/>
    </source>
</evidence>